<evidence type="ECO:0000259" key="2">
    <source>
        <dbReference type="Pfam" id="PF05378"/>
    </source>
</evidence>
<feature type="domain" description="Hydantoinase/oxoprolinase N-terminal" evidence="2">
    <location>
        <begin position="9"/>
        <end position="176"/>
    </location>
</feature>
<dbReference type="Pfam" id="PF01968">
    <property type="entry name" value="Hydantoinase_A"/>
    <property type="match status" value="1"/>
</dbReference>
<dbReference type="InterPro" id="IPR045079">
    <property type="entry name" value="Oxoprolinase-like"/>
</dbReference>
<dbReference type="PANTHER" id="PTHR11365:SF23">
    <property type="entry name" value="HYPOTHETICAL 5-OXOPROLINASE (EUROFUNG)-RELATED"/>
    <property type="match status" value="1"/>
</dbReference>
<proteinExistence type="predicted"/>
<dbReference type="EMBL" id="DTKJ01000019">
    <property type="protein sequence ID" value="HGZ11166.1"/>
    <property type="molecule type" value="Genomic_DNA"/>
</dbReference>
<dbReference type="InterPro" id="IPR002821">
    <property type="entry name" value="Hydantoinase_A"/>
</dbReference>
<evidence type="ECO:0000259" key="1">
    <source>
        <dbReference type="Pfam" id="PF01968"/>
    </source>
</evidence>
<dbReference type="PANTHER" id="PTHR11365">
    <property type="entry name" value="5-OXOPROLINASE RELATED"/>
    <property type="match status" value="1"/>
</dbReference>
<dbReference type="AlphaFoldDB" id="A0A7C5AKR4"/>
<organism evidence="3">
    <name type="scientific">Desulfobacca acetoxidans</name>
    <dbReference type="NCBI Taxonomy" id="60893"/>
    <lineage>
        <taxon>Bacteria</taxon>
        <taxon>Pseudomonadati</taxon>
        <taxon>Thermodesulfobacteriota</taxon>
        <taxon>Desulfobaccia</taxon>
        <taxon>Desulfobaccales</taxon>
        <taxon>Desulfobaccaceae</taxon>
        <taxon>Desulfobacca</taxon>
    </lineage>
</organism>
<gene>
    <name evidence="3" type="ORF">ENW48_02980</name>
</gene>
<sequence>MTHLSEPMRLGIDTGGTFTDFVLLAPGLGRVHKVASTPENPLQAILTGLKEICPGGLSGVEIVHGTTVGTNAFLTRQGARVVLVTTRGFEDVLFIGRQTRRELFSLTPSRPTEVLPRERVVGVTERLRADGSVLLPLASEETTRVCREVAALRPEAVAVSLLHSYANPENEIRLGGALATLGVPVSLSSRILPEIREFERTSATVLNAYLSPVISRYLEAFSRELSEVPLFIQQSNGGFLSSRAAADFGLGTVLSGPAGGVAGAFRLGQDLGETQLLTFDMGGTSTDVALVAGETPFTSEYVLDGYPLGLPVLDIHTVGAGGGSIAWRDRGGALRVGPHSAGADPGPVCYGRGTQVTVTDAQVVLGRLLPTGFLGGRLPLFPEAAHQAMHRLAAAFGVKPEKLALAIIEVVNQHMAKALAQVSLKRGHDPRQFTLVCYGGAGGLHVCELARELGIKRILLPTEAGVLSALGLARSGLRRSFSRTLLWHGPRLTWTKLKEACHQLKGEALKELSAEGLDPQTIWVTLKLQMRYRGQSYTLGIPWSRDFLREFHRCHLKLYGHAFPDREVEVVILRLHCMAPEVAGPLPPFVPALPGAAPALPSHTWVYLPGGPARLPVYYRPELTPGSRITGPALLAEDFATTLIFPGFTGEVAPSGHLFLLDHGGGTKN</sequence>
<dbReference type="GO" id="GO:0005829">
    <property type="term" value="C:cytosol"/>
    <property type="evidence" value="ECO:0007669"/>
    <property type="project" value="TreeGrafter"/>
</dbReference>
<comment type="caution">
    <text evidence="3">The sequence shown here is derived from an EMBL/GenBank/DDBJ whole genome shotgun (WGS) entry which is preliminary data.</text>
</comment>
<dbReference type="Pfam" id="PF05378">
    <property type="entry name" value="Hydant_A_N"/>
    <property type="match status" value="1"/>
</dbReference>
<name>A0A7C5AKR4_9BACT</name>
<dbReference type="GO" id="GO:0006749">
    <property type="term" value="P:glutathione metabolic process"/>
    <property type="evidence" value="ECO:0007669"/>
    <property type="project" value="TreeGrafter"/>
</dbReference>
<reference evidence="3" key="1">
    <citation type="journal article" date="2020" name="mSystems">
        <title>Genome- and Community-Level Interaction Insights into Carbon Utilization and Element Cycling Functions of Hydrothermarchaeota in Hydrothermal Sediment.</title>
        <authorList>
            <person name="Zhou Z."/>
            <person name="Liu Y."/>
            <person name="Xu W."/>
            <person name="Pan J."/>
            <person name="Luo Z.H."/>
            <person name="Li M."/>
        </authorList>
    </citation>
    <scope>NUCLEOTIDE SEQUENCE [LARGE SCALE GENOMIC DNA]</scope>
    <source>
        <strain evidence="3">SpSt-853</strain>
    </source>
</reference>
<dbReference type="InterPro" id="IPR008040">
    <property type="entry name" value="Hydant_A_N"/>
</dbReference>
<dbReference type="GO" id="GO:0017168">
    <property type="term" value="F:5-oxoprolinase (ATP-hydrolyzing) activity"/>
    <property type="evidence" value="ECO:0007669"/>
    <property type="project" value="TreeGrafter"/>
</dbReference>
<feature type="domain" description="Hydantoinase A/oxoprolinase" evidence="1">
    <location>
        <begin position="200"/>
        <end position="477"/>
    </location>
</feature>
<protein>
    <submittedName>
        <fullName evidence="3">Hydantoinase/oxoprolinase family protein</fullName>
    </submittedName>
</protein>
<accession>A0A7C5AKR4</accession>
<evidence type="ECO:0000313" key="3">
    <source>
        <dbReference type="EMBL" id="HGZ11166.1"/>
    </source>
</evidence>